<gene>
    <name evidence="2" type="ORF">FNT36_24450</name>
</gene>
<keyword evidence="1" id="KW-0472">Membrane</keyword>
<sequence length="333" mass="34983">MTSFPFLSAARRWRAAAGAGFALLAWLSGCVVAQVGASRALDAPAAAVACAPAELPYALPGPVLTAPQLAADTLLRRHFTAPTLAAANRYGLAPALHQLVAAPLGSLARLSARQRVGEQLAALALLVGSTTAELDCEEERADQVADYLLDQAARRIRRYTLLAIVLGALGTVVTGGLALLEVRKSIYRPVGIAFGLAGAALGLLSLYAPDARISYAHRRNALANIGLVDLGPVTTQPRTLAAPVWAYLTAPAGATGALSRREALLHRWQTTGELGARSSADRQRLLHLLFGRGGTYAASELQMRANFYDQLESSVALLKQELTQLAAQVAALP</sequence>
<comment type="caution">
    <text evidence="2">The sequence shown here is derived from an EMBL/GenBank/DDBJ whole genome shotgun (WGS) entry which is preliminary data.</text>
</comment>
<dbReference type="OrthoDB" id="836646at2"/>
<dbReference type="RefSeq" id="WP_144853220.1">
    <property type="nucleotide sequence ID" value="NZ_VMRJ01000008.1"/>
</dbReference>
<evidence type="ECO:0000313" key="3">
    <source>
        <dbReference type="Proteomes" id="UP000317624"/>
    </source>
</evidence>
<name>A0A558BKI6_9BACT</name>
<evidence type="ECO:0000313" key="2">
    <source>
        <dbReference type="EMBL" id="TVT37017.1"/>
    </source>
</evidence>
<keyword evidence="1" id="KW-1133">Transmembrane helix</keyword>
<dbReference type="AlphaFoldDB" id="A0A558BKI6"/>
<dbReference type="EMBL" id="VMRJ01000008">
    <property type="protein sequence ID" value="TVT37017.1"/>
    <property type="molecule type" value="Genomic_DNA"/>
</dbReference>
<protein>
    <submittedName>
        <fullName evidence="2">Uncharacterized protein</fullName>
    </submittedName>
</protein>
<reference evidence="2 3" key="1">
    <citation type="submission" date="2019-07" db="EMBL/GenBank/DDBJ databases">
        <title>Hymenobacter sp. straun FUR1 Genome sequencing and assembly.</title>
        <authorList>
            <person name="Chhetri G."/>
        </authorList>
    </citation>
    <scope>NUCLEOTIDE SEQUENCE [LARGE SCALE GENOMIC DNA]</scope>
    <source>
        <strain evidence="2 3">Fur1</strain>
    </source>
</reference>
<keyword evidence="3" id="KW-1185">Reference proteome</keyword>
<keyword evidence="1" id="KW-0812">Transmembrane</keyword>
<evidence type="ECO:0000256" key="1">
    <source>
        <dbReference type="SAM" id="Phobius"/>
    </source>
</evidence>
<dbReference type="Proteomes" id="UP000317624">
    <property type="component" value="Unassembled WGS sequence"/>
</dbReference>
<organism evidence="2 3">
    <name type="scientific">Hymenobacter setariae</name>
    <dbReference type="NCBI Taxonomy" id="2594794"/>
    <lineage>
        <taxon>Bacteria</taxon>
        <taxon>Pseudomonadati</taxon>
        <taxon>Bacteroidota</taxon>
        <taxon>Cytophagia</taxon>
        <taxon>Cytophagales</taxon>
        <taxon>Hymenobacteraceae</taxon>
        <taxon>Hymenobacter</taxon>
    </lineage>
</organism>
<proteinExistence type="predicted"/>
<feature type="transmembrane region" description="Helical" evidence="1">
    <location>
        <begin position="159"/>
        <end position="180"/>
    </location>
</feature>
<feature type="transmembrane region" description="Helical" evidence="1">
    <location>
        <begin position="186"/>
        <end position="208"/>
    </location>
</feature>
<accession>A0A558BKI6</accession>